<organism evidence="2 3">
    <name type="scientific">Chryseobacterium nematophagum</name>
    <dbReference type="NCBI Taxonomy" id="2305228"/>
    <lineage>
        <taxon>Bacteria</taxon>
        <taxon>Pseudomonadati</taxon>
        <taxon>Bacteroidota</taxon>
        <taxon>Flavobacteriia</taxon>
        <taxon>Flavobacteriales</taxon>
        <taxon>Weeksellaceae</taxon>
        <taxon>Chryseobacterium group</taxon>
        <taxon>Chryseobacterium</taxon>
    </lineage>
</organism>
<protein>
    <submittedName>
        <fullName evidence="2">Uncharacterized protein</fullName>
    </submittedName>
</protein>
<gene>
    <name evidence="2" type="ORF">D1632_00435</name>
    <name evidence="1" type="ORF">D1632_00495</name>
</gene>
<dbReference type="AlphaFoldDB" id="A0A3M7LF11"/>
<proteinExistence type="predicted"/>
<name>A0A3M7LF11_9FLAO</name>
<dbReference type="EMBL" id="QWIV01000003">
    <property type="protein sequence ID" value="RMZ61313.1"/>
    <property type="molecule type" value="Genomic_DNA"/>
</dbReference>
<dbReference type="EMBL" id="QWIV01000004">
    <property type="protein sequence ID" value="RMZ61243.1"/>
    <property type="molecule type" value="Genomic_DNA"/>
</dbReference>
<dbReference type="RefSeq" id="WP_122545307.1">
    <property type="nucleotide sequence ID" value="NZ_QWIV01000003.1"/>
</dbReference>
<reference evidence="2 3" key="1">
    <citation type="submission" date="2018-08" db="EMBL/GenBank/DDBJ databases">
        <title>Chryseobacterium nematophagum: a novel matrix digesting pathogen of nematodes.</title>
        <authorList>
            <person name="Page A."/>
            <person name="Roberts M."/>
            <person name="Felix M.-A."/>
            <person name="Weir W."/>
        </authorList>
    </citation>
    <scope>NUCLEOTIDE SEQUENCE [LARGE SCALE GENOMIC DNA]</scope>
    <source>
        <strain evidence="2 3">JUb275</strain>
    </source>
</reference>
<accession>A0A3M7LF11</accession>
<evidence type="ECO:0000313" key="3">
    <source>
        <dbReference type="Proteomes" id="UP000267524"/>
    </source>
</evidence>
<sequence length="150" mass="17105">MDKIKTTKERILFYLEKKGFKKETFYKETGMSSSNFKGMALKSDLGIDKLAKIITFYPELKESSNLTWLITGQGNLTLDDGKKTCPDTTNSNEKNNELADLLASLFAQYNTQDKSLLFIQNQLGRIEKKCDEAFAQQKNFLEKILSQAKP</sequence>
<dbReference type="Proteomes" id="UP000267524">
    <property type="component" value="Unassembled WGS sequence"/>
</dbReference>
<keyword evidence="3" id="KW-1185">Reference proteome</keyword>
<evidence type="ECO:0000313" key="2">
    <source>
        <dbReference type="EMBL" id="RMZ61313.1"/>
    </source>
</evidence>
<evidence type="ECO:0000313" key="1">
    <source>
        <dbReference type="EMBL" id="RMZ61243.1"/>
    </source>
</evidence>
<comment type="caution">
    <text evidence="2">The sequence shown here is derived from an EMBL/GenBank/DDBJ whole genome shotgun (WGS) entry which is preliminary data.</text>
</comment>